<dbReference type="AlphaFoldDB" id="A0A9X3RFP2"/>
<evidence type="ECO:0000313" key="2">
    <source>
        <dbReference type="Proteomes" id="UP001146469"/>
    </source>
</evidence>
<comment type="caution">
    <text evidence="1">The sequence shown here is derived from an EMBL/GenBank/DDBJ whole genome shotgun (WGS) entry which is preliminary data.</text>
</comment>
<dbReference type="InterPro" id="IPR008984">
    <property type="entry name" value="SMAD_FHA_dom_sf"/>
</dbReference>
<dbReference type="EMBL" id="JAKMUT010000001">
    <property type="protein sequence ID" value="MCZ9288846.1"/>
    <property type="molecule type" value="Genomic_DNA"/>
</dbReference>
<organism evidence="1 2">
    <name type="scientific">Corynebacterium evansiae</name>
    <dbReference type="NCBI Taxonomy" id="2913499"/>
    <lineage>
        <taxon>Bacteria</taxon>
        <taxon>Bacillati</taxon>
        <taxon>Actinomycetota</taxon>
        <taxon>Actinomycetes</taxon>
        <taxon>Mycobacteriales</taxon>
        <taxon>Corynebacteriaceae</taxon>
        <taxon>Corynebacterium</taxon>
    </lineage>
</organism>
<gene>
    <name evidence="1" type="ORF">L8V00_01280</name>
</gene>
<dbReference type="SUPFAM" id="SSF49879">
    <property type="entry name" value="SMAD/FHA domain"/>
    <property type="match status" value="1"/>
</dbReference>
<dbReference type="RefSeq" id="WP_041626214.1">
    <property type="nucleotide sequence ID" value="NZ_JAKMUT010000001.1"/>
</dbReference>
<sequence length="227" mass="25190">MVAANDGAHLIVDDLIGTRRVVPQTASVTLGRASEFPIGVDDPSMHRAFLHFWCDHGMWMVRNVGSFISATIQPSYRTTKYSPVRLTPRTQWPLPAGVNSILFATRNLQYELEVTVARPVESIPRMDVPLAPFTMGTFDPNIEQQQVLAALAAPLHRDPSADPRIVVPSVKDLAGQLGWGEKKTSQKIQYIAETLKRLGVPQFQDGVNVPWRIVLAKFAAENPHLYA</sequence>
<keyword evidence="2" id="KW-1185">Reference proteome</keyword>
<name>A0A9X3RFP2_9CORY</name>
<protein>
    <submittedName>
        <fullName evidence="1">Uncharacterized protein</fullName>
    </submittedName>
</protein>
<proteinExistence type="predicted"/>
<reference evidence="1" key="1">
    <citation type="submission" date="2022-02" db="EMBL/GenBank/DDBJ databases">
        <title>Corynebacterium sp. from urogenital microbiome.</title>
        <authorList>
            <person name="Cappelli E.A."/>
            <person name="Ribeiro T.G."/>
            <person name="Peixe L."/>
        </authorList>
    </citation>
    <scope>NUCLEOTIDE SEQUENCE</scope>
    <source>
        <strain evidence="1">C8Ua_174</strain>
    </source>
</reference>
<dbReference type="Proteomes" id="UP001146469">
    <property type="component" value="Unassembled WGS sequence"/>
</dbReference>
<evidence type="ECO:0000313" key="1">
    <source>
        <dbReference type="EMBL" id="MCZ9288846.1"/>
    </source>
</evidence>
<accession>A0A9X3RFP2</accession>